<name>A0AAW7XX85_9RHOB</name>
<dbReference type="Proteomes" id="UP001169823">
    <property type="component" value="Unassembled WGS sequence"/>
</dbReference>
<dbReference type="EMBL" id="JAUOPJ010000017">
    <property type="protein sequence ID" value="MDO6458712.1"/>
    <property type="molecule type" value="Genomic_DNA"/>
</dbReference>
<proteinExistence type="predicted"/>
<comment type="caution">
    <text evidence="1">The sequence shown here is derived from an EMBL/GenBank/DDBJ whole genome shotgun (WGS) entry which is preliminary data.</text>
</comment>
<evidence type="ECO:0000313" key="2">
    <source>
        <dbReference type="Proteomes" id="UP001169823"/>
    </source>
</evidence>
<sequence>MIELFKSSIKSHGFIGDTKLPVLVYLTFITALFDKPVSLLVKGAASSGKSYALACAKRYVPEIAYKQFEGMSEKALVYMGGTQDLKHRTLIVQEAAGMASGDGRVFLRQLLTEGSIHYATVQQTKDGFVGTELPPVEGPCGLIMTTTASSIHHEDETRMLSFHMEESPEHFREILMRQASGYEGTTLTEEELKPFHDLYFFLREQKPEVEIPFLGEIAEALPPSHPRILRDFPKIVSLVKAVALLHVSERERGEDGQVIAQVKDYEIVRDLLNDVLSQGLSISVPSGVREVVECVEALTQGERDGSNFPFSNAVSQKEIARYLGLDPSVVSRHVFKAVQDEYLHDDNPGQGKKARLRLGEEKLPSGSVLPTLLT</sequence>
<dbReference type="AlphaFoldDB" id="A0AAW7XX85"/>
<accession>A0AAW7XX85</accession>
<dbReference type="RefSeq" id="WP_303495043.1">
    <property type="nucleotide sequence ID" value="NZ_JAUOPJ010000017.1"/>
</dbReference>
<gene>
    <name evidence="1" type="ORF">Q4494_16625</name>
</gene>
<reference evidence="1" key="1">
    <citation type="submission" date="2023-07" db="EMBL/GenBank/DDBJ databases">
        <title>Genome content predicts the carbon catabolic preferences of heterotrophic bacteria.</title>
        <authorList>
            <person name="Gralka M."/>
        </authorList>
    </citation>
    <scope>NUCLEOTIDE SEQUENCE</scope>
    <source>
        <strain evidence="1">I2M02</strain>
    </source>
</reference>
<organism evidence="1 2">
    <name type="scientific">Celeribacter halophilus</name>
    <dbReference type="NCBI Taxonomy" id="576117"/>
    <lineage>
        <taxon>Bacteria</taxon>
        <taxon>Pseudomonadati</taxon>
        <taxon>Pseudomonadota</taxon>
        <taxon>Alphaproteobacteria</taxon>
        <taxon>Rhodobacterales</taxon>
        <taxon>Roseobacteraceae</taxon>
        <taxon>Celeribacter</taxon>
    </lineage>
</organism>
<evidence type="ECO:0000313" key="1">
    <source>
        <dbReference type="EMBL" id="MDO6458712.1"/>
    </source>
</evidence>
<protein>
    <submittedName>
        <fullName evidence="1">Uncharacterized protein</fullName>
    </submittedName>
</protein>